<name>A0AAV8R6N9_ENSVE</name>
<reference evidence="2 3" key="1">
    <citation type="submission" date="2022-12" db="EMBL/GenBank/DDBJ databases">
        <title>Chromosome-scale assembly of the Ensete ventricosum genome.</title>
        <authorList>
            <person name="Dussert Y."/>
            <person name="Stocks J."/>
            <person name="Wendawek A."/>
            <person name="Woldeyes F."/>
            <person name="Nichols R.A."/>
            <person name="Borrell J.S."/>
        </authorList>
    </citation>
    <scope>NUCLEOTIDE SEQUENCE [LARGE SCALE GENOMIC DNA]</scope>
    <source>
        <strain evidence="3">cv. Maze</strain>
        <tissue evidence="2">Seeds</tissue>
    </source>
</reference>
<gene>
    <name evidence="2" type="ORF">OPV22_012696</name>
</gene>
<evidence type="ECO:0000256" key="1">
    <source>
        <dbReference type="SAM" id="MobiDB-lite"/>
    </source>
</evidence>
<dbReference type="Proteomes" id="UP001222027">
    <property type="component" value="Unassembled WGS sequence"/>
</dbReference>
<proteinExistence type="predicted"/>
<accession>A0AAV8R6N9</accession>
<comment type="caution">
    <text evidence="2">The sequence shown here is derived from an EMBL/GenBank/DDBJ whole genome shotgun (WGS) entry which is preliminary data.</text>
</comment>
<evidence type="ECO:0000313" key="3">
    <source>
        <dbReference type="Proteomes" id="UP001222027"/>
    </source>
</evidence>
<dbReference type="EMBL" id="JAQQAF010000004">
    <property type="protein sequence ID" value="KAJ8490975.1"/>
    <property type="molecule type" value="Genomic_DNA"/>
</dbReference>
<sequence length="89" mass="9623">MRDGTRVDLALWSPQPPTNEKPIIPCFDLSGRTREPDSAIGAHGSATLNYARARTAELQKGTLNAKAVVLTIGYKGSQDDRVKQGLSRS</sequence>
<dbReference type="AlphaFoldDB" id="A0AAV8R6N9"/>
<protein>
    <submittedName>
        <fullName evidence="2">Uncharacterized protein</fullName>
    </submittedName>
</protein>
<keyword evidence="3" id="KW-1185">Reference proteome</keyword>
<feature type="region of interest" description="Disordered" evidence="1">
    <location>
        <begin position="1"/>
        <end position="24"/>
    </location>
</feature>
<evidence type="ECO:0000313" key="2">
    <source>
        <dbReference type="EMBL" id="KAJ8490975.1"/>
    </source>
</evidence>
<organism evidence="2 3">
    <name type="scientific">Ensete ventricosum</name>
    <name type="common">Abyssinian banana</name>
    <name type="synonym">Musa ensete</name>
    <dbReference type="NCBI Taxonomy" id="4639"/>
    <lineage>
        <taxon>Eukaryota</taxon>
        <taxon>Viridiplantae</taxon>
        <taxon>Streptophyta</taxon>
        <taxon>Embryophyta</taxon>
        <taxon>Tracheophyta</taxon>
        <taxon>Spermatophyta</taxon>
        <taxon>Magnoliopsida</taxon>
        <taxon>Liliopsida</taxon>
        <taxon>Zingiberales</taxon>
        <taxon>Musaceae</taxon>
        <taxon>Ensete</taxon>
    </lineage>
</organism>